<name>A0A0M9EMY9_FUSLA</name>
<proteinExistence type="predicted"/>
<feature type="region of interest" description="Disordered" evidence="1">
    <location>
        <begin position="290"/>
        <end position="383"/>
    </location>
</feature>
<dbReference type="AlphaFoldDB" id="A0A0M9EMY9"/>
<comment type="caution">
    <text evidence="2">The sequence shown here is derived from an EMBL/GenBank/DDBJ whole genome shotgun (WGS) entry which is preliminary data.</text>
</comment>
<feature type="region of interest" description="Disordered" evidence="1">
    <location>
        <begin position="227"/>
        <end position="268"/>
    </location>
</feature>
<keyword evidence="3" id="KW-1185">Reference proteome</keyword>
<dbReference type="EMBL" id="JXCE01000665">
    <property type="protein sequence ID" value="KPA36353.1"/>
    <property type="molecule type" value="Genomic_DNA"/>
</dbReference>
<evidence type="ECO:0008006" key="4">
    <source>
        <dbReference type="Google" id="ProtNLM"/>
    </source>
</evidence>
<feature type="compositionally biased region" description="Polar residues" evidence="1">
    <location>
        <begin position="291"/>
        <end position="306"/>
    </location>
</feature>
<gene>
    <name evidence="2" type="ORF">FLAG1_10889</name>
</gene>
<sequence>MSLIPTKRVNIDPEGDTLIILAITQTFPAPGSIDSSETVTVKTGEKSFLCSKKHLTFASRRAARVFSSNFKESSKQNDGLYHWNFGSAFNPEAFQIVLNVIHGKSRAVPQNLGPDILADIASIVDDLECSDIVPSFDLPIRADIIKRIEDCRKSILQDLVDRLNKLQDDLLEGKLGCSHGCRAMLLGALLQAMKASKLYPPPQPPFSSLTLGSVIESLRNAQSPRYFSASGDGPARKASGSWHIQEQPSAPPAPPVKPTLFGSRPSSNPFHYQNKPVPRPNLGDFFGASPVRQSPPATNTASTGYFNTRPEPRNGGFTPGGLFGSPAVPQANTIIAPRTTSGGLYSGATTPRTTSPPRPSGGGAGTEAASQSQTSEVNDAPQKITRHDCRLKDLIDPLILAVEEKIQGLPLADFPRL</sequence>
<reference evidence="2 3" key="1">
    <citation type="submission" date="2015-04" db="EMBL/GenBank/DDBJ databases">
        <title>The draft genome sequence of Fusarium langsethiae, a T-2/HT-2 mycotoxin producer.</title>
        <authorList>
            <person name="Lysoe E."/>
            <person name="Divon H.H."/>
            <person name="Terzi V."/>
            <person name="Orru L."/>
            <person name="Lamontanara A."/>
            <person name="Kolseth A.-K."/>
            <person name="Frandsen R.J."/>
            <person name="Nielsen K."/>
            <person name="Thrane U."/>
        </authorList>
    </citation>
    <scope>NUCLEOTIDE SEQUENCE [LARGE SCALE GENOMIC DNA]</scope>
    <source>
        <strain evidence="2 3">Fl201059</strain>
    </source>
</reference>
<feature type="compositionally biased region" description="Polar residues" evidence="1">
    <location>
        <begin position="330"/>
        <end position="343"/>
    </location>
</feature>
<accession>A0A0M9EMY9</accession>
<evidence type="ECO:0000256" key="1">
    <source>
        <dbReference type="SAM" id="MobiDB-lite"/>
    </source>
</evidence>
<organism evidence="2 3">
    <name type="scientific">Fusarium langsethiae</name>
    <dbReference type="NCBI Taxonomy" id="179993"/>
    <lineage>
        <taxon>Eukaryota</taxon>
        <taxon>Fungi</taxon>
        <taxon>Dikarya</taxon>
        <taxon>Ascomycota</taxon>
        <taxon>Pezizomycotina</taxon>
        <taxon>Sordariomycetes</taxon>
        <taxon>Hypocreomycetidae</taxon>
        <taxon>Hypocreales</taxon>
        <taxon>Nectriaceae</taxon>
        <taxon>Fusarium</taxon>
    </lineage>
</organism>
<feature type="compositionally biased region" description="Polar residues" evidence="1">
    <location>
        <begin position="368"/>
        <end position="377"/>
    </location>
</feature>
<evidence type="ECO:0000313" key="2">
    <source>
        <dbReference type="EMBL" id="KPA36353.1"/>
    </source>
</evidence>
<dbReference type="Proteomes" id="UP000037904">
    <property type="component" value="Unassembled WGS sequence"/>
</dbReference>
<evidence type="ECO:0000313" key="3">
    <source>
        <dbReference type="Proteomes" id="UP000037904"/>
    </source>
</evidence>
<protein>
    <recommendedName>
        <fullName evidence="4">BTB domain-containing protein</fullName>
    </recommendedName>
</protein>